<comment type="caution">
    <text evidence="10">The sequence shown here is derived from an EMBL/GenBank/DDBJ whole genome shotgun (WGS) entry which is preliminary data.</text>
</comment>
<evidence type="ECO:0000256" key="6">
    <source>
        <dbReference type="ARBA" id="ARBA00022801"/>
    </source>
</evidence>
<dbReference type="InterPro" id="IPR000086">
    <property type="entry name" value="NUDIX_hydrolase_dom"/>
</dbReference>
<reference evidence="10 11" key="1">
    <citation type="journal article" date="2020" name="Microorganisms">
        <title>Osmotic Adaptation and Compatible Solute Biosynthesis of Phototrophic Bacteria as Revealed from Genome Analyses.</title>
        <authorList>
            <person name="Imhoff J.F."/>
            <person name="Rahn T."/>
            <person name="Kunzel S."/>
            <person name="Keller A."/>
            <person name="Neulinger S.C."/>
        </authorList>
    </citation>
    <scope>NUCLEOTIDE SEQUENCE [LARGE SCALE GENOMIC DNA]</scope>
    <source>
        <strain evidence="10 11">DSM 15382</strain>
    </source>
</reference>
<evidence type="ECO:0000256" key="1">
    <source>
        <dbReference type="ARBA" id="ARBA00000847"/>
    </source>
</evidence>
<dbReference type="PANTHER" id="PTHR11839:SF18">
    <property type="entry name" value="NUDIX HYDROLASE DOMAIN-CONTAINING PROTEIN"/>
    <property type="match status" value="1"/>
</dbReference>
<accession>A0ABS1CS96</accession>
<dbReference type="SUPFAM" id="SSF55811">
    <property type="entry name" value="Nudix"/>
    <property type="match status" value="1"/>
</dbReference>
<keyword evidence="6" id="KW-0378">Hydrolase</keyword>
<name>A0ABS1CS96_9PROT</name>
<dbReference type="EMBL" id="NRSG01000015">
    <property type="protein sequence ID" value="MBK1657338.1"/>
    <property type="molecule type" value="Genomic_DNA"/>
</dbReference>
<evidence type="ECO:0000313" key="10">
    <source>
        <dbReference type="EMBL" id="MBK1657338.1"/>
    </source>
</evidence>
<dbReference type="Proteomes" id="UP000697995">
    <property type="component" value="Unassembled WGS sequence"/>
</dbReference>
<dbReference type="Gene3D" id="3.90.79.10">
    <property type="entry name" value="Nucleoside Triphosphate Pyrophosphohydrolase"/>
    <property type="match status" value="1"/>
</dbReference>
<comment type="similarity">
    <text evidence="3">Belongs to the Nudix hydrolase family. NudK subfamily.</text>
</comment>
<dbReference type="InterPro" id="IPR004385">
    <property type="entry name" value="NDP_pyrophosphatase"/>
</dbReference>
<comment type="subunit">
    <text evidence="4">Homodimer.</text>
</comment>
<dbReference type="RefSeq" id="WP_133217894.1">
    <property type="nucleotide sequence ID" value="NZ_NRSG01000015.1"/>
</dbReference>
<evidence type="ECO:0000256" key="4">
    <source>
        <dbReference type="ARBA" id="ARBA00011738"/>
    </source>
</evidence>
<comment type="catalytic activity">
    <reaction evidence="1">
        <text>GDP-alpha-D-mannose + H2O = alpha-D-mannose 1-phosphate + GMP + 2 H(+)</text>
        <dbReference type="Rhea" id="RHEA:27978"/>
        <dbReference type="ChEBI" id="CHEBI:15377"/>
        <dbReference type="ChEBI" id="CHEBI:15378"/>
        <dbReference type="ChEBI" id="CHEBI:57527"/>
        <dbReference type="ChEBI" id="CHEBI:58115"/>
        <dbReference type="ChEBI" id="CHEBI:58409"/>
    </reaction>
</comment>
<keyword evidence="11" id="KW-1185">Reference proteome</keyword>
<gene>
    <name evidence="10" type="ORF">CKO45_03725</name>
</gene>
<evidence type="ECO:0000313" key="11">
    <source>
        <dbReference type="Proteomes" id="UP000697995"/>
    </source>
</evidence>
<proteinExistence type="inferred from homology"/>
<dbReference type="NCBIfam" id="TIGR00052">
    <property type="entry name" value="nudix-type nucleoside diphosphatase, YffH/AdpP family"/>
    <property type="match status" value="1"/>
</dbReference>
<dbReference type="InterPro" id="IPR015797">
    <property type="entry name" value="NUDIX_hydrolase-like_dom_sf"/>
</dbReference>
<dbReference type="PROSITE" id="PS51462">
    <property type="entry name" value="NUDIX"/>
    <property type="match status" value="1"/>
</dbReference>
<dbReference type="Pfam" id="PF00293">
    <property type="entry name" value="NUDIX"/>
    <property type="match status" value="1"/>
</dbReference>
<evidence type="ECO:0000256" key="8">
    <source>
        <dbReference type="ARBA" id="ARBA00032272"/>
    </source>
</evidence>
<evidence type="ECO:0000256" key="2">
    <source>
        <dbReference type="ARBA" id="ARBA00001946"/>
    </source>
</evidence>
<feature type="domain" description="Nudix hydrolase" evidence="9">
    <location>
        <begin position="42"/>
        <end position="181"/>
    </location>
</feature>
<evidence type="ECO:0000256" key="3">
    <source>
        <dbReference type="ARBA" id="ARBA00007275"/>
    </source>
</evidence>
<evidence type="ECO:0000259" key="9">
    <source>
        <dbReference type="PROSITE" id="PS51462"/>
    </source>
</evidence>
<protein>
    <recommendedName>
        <fullName evidence="5">GDP-mannose pyrophosphatase</fullName>
    </recommendedName>
    <alternativeName>
        <fullName evidence="7">GDP-mannose hydrolase</fullName>
    </alternativeName>
    <alternativeName>
        <fullName evidence="8">GDPMK</fullName>
    </alternativeName>
</protein>
<evidence type="ECO:0000256" key="5">
    <source>
        <dbReference type="ARBA" id="ARBA00016377"/>
    </source>
</evidence>
<evidence type="ECO:0000256" key="7">
    <source>
        <dbReference type="ARBA" id="ARBA00032162"/>
    </source>
</evidence>
<sequence>MAAVEIEAVETLSEGWRPLRRYRLRQRRRDGSSQSLQREVYALGHATAVVPHDPRRDTVLLVRQFRLPALLEGDGPRLLEACAGMVDPGETPEQTIRKEARQELGLELAAVQEVMAAYSSPGVVQEVVHLFAADYDPADRTGTGGGLAEEGEEIEVVELPLAEAWALVGRREIMDAKTILLLQHLLLRR</sequence>
<dbReference type="PANTHER" id="PTHR11839">
    <property type="entry name" value="UDP/ADP-SUGAR PYROPHOSPHATASE"/>
    <property type="match status" value="1"/>
</dbReference>
<comment type="cofactor">
    <cofactor evidence="2">
        <name>Mg(2+)</name>
        <dbReference type="ChEBI" id="CHEBI:18420"/>
    </cofactor>
</comment>
<organism evidence="10 11">
    <name type="scientific">Paracraurococcus ruber</name>
    <dbReference type="NCBI Taxonomy" id="77675"/>
    <lineage>
        <taxon>Bacteria</taxon>
        <taxon>Pseudomonadati</taxon>
        <taxon>Pseudomonadota</taxon>
        <taxon>Alphaproteobacteria</taxon>
        <taxon>Acetobacterales</taxon>
        <taxon>Roseomonadaceae</taxon>
        <taxon>Paracraurococcus</taxon>
    </lineage>
</organism>